<dbReference type="Pfam" id="PF00535">
    <property type="entry name" value="Glycos_transf_2"/>
    <property type="match status" value="1"/>
</dbReference>
<name>A0A917GLM2_9GAMM</name>
<dbReference type="GO" id="GO:0016757">
    <property type="term" value="F:glycosyltransferase activity"/>
    <property type="evidence" value="ECO:0007669"/>
    <property type="project" value="UniProtKB-KW"/>
</dbReference>
<reference evidence="5" key="2">
    <citation type="submission" date="2020-09" db="EMBL/GenBank/DDBJ databases">
        <authorList>
            <person name="Sun Q."/>
            <person name="Zhou Y."/>
        </authorList>
    </citation>
    <scope>NUCLEOTIDE SEQUENCE</scope>
    <source>
        <strain evidence="5">CGMCC 1.15425</strain>
    </source>
</reference>
<protein>
    <submittedName>
        <fullName evidence="5">Rhamnosyltransferase</fullName>
    </submittedName>
</protein>
<keyword evidence="3" id="KW-0808">Transferase</keyword>
<dbReference type="PANTHER" id="PTHR43179">
    <property type="entry name" value="RHAMNOSYLTRANSFERASE WBBL"/>
    <property type="match status" value="1"/>
</dbReference>
<evidence type="ECO:0000259" key="4">
    <source>
        <dbReference type="Pfam" id="PF00535"/>
    </source>
</evidence>
<keyword evidence="6" id="KW-1185">Reference proteome</keyword>
<reference evidence="5" key="1">
    <citation type="journal article" date="2014" name="Int. J. Syst. Evol. Microbiol.">
        <title>Complete genome sequence of Corynebacterium casei LMG S-19264T (=DSM 44701T), isolated from a smear-ripened cheese.</title>
        <authorList>
            <consortium name="US DOE Joint Genome Institute (JGI-PGF)"/>
            <person name="Walter F."/>
            <person name="Albersmeier A."/>
            <person name="Kalinowski J."/>
            <person name="Ruckert C."/>
        </authorList>
    </citation>
    <scope>NUCLEOTIDE SEQUENCE</scope>
    <source>
        <strain evidence="5">CGMCC 1.15425</strain>
    </source>
</reference>
<organism evidence="5 6">
    <name type="scientific">Pseudohongiella nitratireducens</name>
    <dbReference type="NCBI Taxonomy" id="1768907"/>
    <lineage>
        <taxon>Bacteria</taxon>
        <taxon>Pseudomonadati</taxon>
        <taxon>Pseudomonadota</taxon>
        <taxon>Gammaproteobacteria</taxon>
        <taxon>Pseudomonadales</taxon>
        <taxon>Pseudohongiellaceae</taxon>
        <taxon>Pseudohongiella</taxon>
    </lineage>
</organism>
<dbReference type="InterPro" id="IPR001173">
    <property type="entry name" value="Glyco_trans_2-like"/>
</dbReference>
<dbReference type="SUPFAM" id="SSF53448">
    <property type="entry name" value="Nucleotide-diphospho-sugar transferases"/>
    <property type="match status" value="1"/>
</dbReference>
<evidence type="ECO:0000313" key="5">
    <source>
        <dbReference type="EMBL" id="GGG50432.1"/>
    </source>
</evidence>
<comment type="similarity">
    <text evidence="1">Belongs to the glycosyltransferase 2 family.</text>
</comment>
<evidence type="ECO:0000313" key="6">
    <source>
        <dbReference type="Proteomes" id="UP000627715"/>
    </source>
</evidence>
<keyword evidence="2" id="KW-0328">Glycosyltransferase</keyword>
<dbReference type="Gene3D" id="3.90.550.10">
    <property type="entry name" value="Spore Coat Polysaccharide Biosynthesis Protein SpsA, Chain A"/>
    <property type="match status" value="1"/>
</dbReference>
<dbReference type="OrthoDB" id="9771846at2"/>
<proteinExistence type="inferred from homology"/>
<feature type="domain" description="Glycosyltransferase 2-like" evidence="4">
    <location>
        <begin position="17"/>
        <end position="126"/>
    </location>
</feature>
<dbReference type="InterPro" id="IPR029044">
    <property type="entry name" value="Nucleotide-diphossugar_trans"/>
</dbReference>
<dbReference type="RefSeq" id="WP_157885672.1">
    <property type="nucleotide sequence ID" value="NZ_BMIY01000002.1"/>
</dbReference>
<gene>
    <name evidence="5" type="primary">rfbQ</name>
    <name evidence="5" type="ORF">GCM10011403_04480</name>
</gene>
<evidence type="ECO:0000256" key="1">
    <source>
        <dbReference type="ARBA" id="ARBA00006739"/>
    </source>
</evidence>
<dbReference type="PANTHER" id="PTHR43179:SF12">
    <property type="entry name" value="GALACTOFURANOSYLTRANSFERASE GLFT2"/>
    <property type="match status" value="1"/>
</dbReference>
<sequence>MMLSQCVAIIITWQPDVTSLRRLVARLLGQGVEIVIVDNGSGNQPDIAALIDELKPSLVKSETAGDNTPAQPISWLPWPDNKGLAAGMNRGLSWARQKGYQFAWLFDQDSDISDNFCESMLSAWHTGSQLTGRLAALGPRLVDPESGRKTSFRRFRLSQRSDSKLPGATDLFTADFLISSGTLLSLSALQSIGPMKESYFVDNIDLEWCFRARNLGWQLLGCDRAELLHRIGEVSDNPLVKHGLMVSHGPLRFYYSTRNRLHLRQQPYAPSDWVWRDHLRFLIKTVYLLISSNQRAEYWRALWNARRDSKRLP</sequence>
<dbReference type="AlphaFoldDB" id="A0A917GLM2"/>
<dbReference type="EMBL" id="BMIY01000002">
    <property type="protein sequence ID" value="GGG50432.1"/>
    <property type="molecule type" value="Genomic_DNA"/>
</dbReference>
<evidence type="ECO:0000256" key="3">
    <source>
        <dbReference type="ARBA" id="ARBA00022679"/>
    </source>
</evidence>
<evidence type="ECO:0000256" key="2">
    <source>
        <dbReference type="ARBA" id="ARBA00022676"/>
    </source>
</evidence>
<comment type="caution">
    <text evidence="5">The sequence shown here is derived from an EMBL/GenBank/DDBJ whole genome shotgun (WGS) entry which is preliminary data.</text>
</comment>
<dbReference type="Proteomes" id="UP000627715">
    <property type="component" value="Unassembled WGS sequence"/>
</dbReference>
<accession>A0A917GLM2</accession>
<dbReference type="CDD" id="cd02526">
    <property type="entry name" value="GT2_RfbF_like"/>
    <property type="match status" value="1"/>
</dbReference>